<reference evidence="8" key="1">
    <citation type="journal article" date="2008" name="Nat. Genet.">
        <title>The Pristionchus pacificus genome provides a unique perspective on nematode lifestyle and parasitism.</title>
        <authorList>
            <person name="Dieterich C."/>
            <person name="Clifton S.W."/>
            <person name="Schuster L.N."/>
            <person name="Chinwalla A."/>
            <person name="Delehaunty K."/>
            <person name="Dinkelacker I."/>
            <person name="Fulton L."/>
            <person name="Fulton R."/>
            <person name="Godfrey J."/>
            <person name="Minx P."/>
            <person name="Mitreva M."/>
            <person name="Roeseler W."/>
            <person name="Tian H."/>
            <person name="Witte H."/>
            <person name="Yang S.P."/>
            <person name="Wilson R.K."/>
            <person name="Sommer R.J."/>
        </authorList>
    </citation>
    <scope>NUCLEOTIDE SEQUENCE [LARGE SCALE GENOMIC DNA]</scope>
    <source>
        <strain evidence="8">PS312</strain>
    </source>
</reference>
<dbReference type="EnsemblMetazoa" id="PPA21736.1">
    <property type="protein sequence ID" value="PPA21736.1"/>
    <property type="gene ID" value="WBGene00111290"/>
</dbReference>
<dbReference type="AlphaFoldDB" id="A0A2A6CZZ5"/>
<feature type="chain" id="PRO_5043960608" evidence="6">
    <location>
        <begin position="17"/>
        <end position="626"/>
    </location>
</feature>
<evidence type="ECO:0000256" key="6">
    <source>
        <dbReference type="SAM" id="SignalP"/>
    </source>
</evidence>
<evidence type="ECO:0000256" key="5">
    <source>
        <dbReference type="SAM" id="MobiDB-lite"/>
    </source>
</evidence>
<organism evidence="7 8">
    <name type="scientific">Pristionchus pacificus</name>
    <name type="common">Parasitic nematode worm</name>
    <dbReference type="NCBI Taxonomy" id="54126"/>
    <lineage>
        <taxon>Eukaryota</taxon>
        <taxon>Metazoa</taxon>
        <taxon>Ecdysozoa</taxon>
        <taxon>Nematoda</taxon>
        <taxon>Chromadorea</taxon>
        <taxon>Rhabditida</taxon>
        <taxon>Rhabditina</taxon>
        <taxon>Diplogasteromorpha</taxon>
        <taxon>Diplogasteroidea</taxon>
        <taxon>Neodiplogasteridae</taxon>
        <taxon>Pristionchus</taxon>
    </lineage>
</organism>
<keyword evidence="4 6" id="KW-0732">Signal</keyword>
<dbReference type="GO" id="GO:0005576">
    <property type="term" value="C:extracellular region"/>
    <property type="evidence" value="ECO:0007669"/>
    <property type="project" value="UniProtKB-SubCell"/>
</dbReference>
<protein>
    <submittedName>
        <fullName evidence="7">Uncharacterized protein</fullName>
    </submittedName>
</protein>
<evidence type="ECO:0000256" key="1">
    <source>
        <dbReference type="ARBA" id="ARBA00004613"/>
    </source>
</evidence>
<comment type="subcellular location">
    <subcellularLocation>
        <location evidence="1">Secreted</location>
    </subcellularLocation>
</comment>
<evidence type="ECO:0000256" key="4">
    <source>
        <dbReference type="ARBA" id="ARBA00022729"/>
    </source>
</evidence>
<keyword evidence="3" id="KW-0964">Secreted</keyword>
<dbReference type="Gene3D" id="2.60.40.3330">
    <property type="match status" value="3"/>
</dbReference>
<dbReference type="PANTHER" id="PTHR21700">
    <property type="entry name" value="TRANSTHYRETIN-LIKE FAMILY PROTEIN-RELATED"/>
    <property type="match status" value="1"/>
</dbReference>
<accession>A0A2A6CZZ5</accession>
<evidence type="ECO:0000256" key="3">
    <source>
        <dbReference type="ARBA" id="ARBA00022525"/>
    </source>
</evidence>
<feature type="compositionally biased region" description="Low complexity" evidence="5">
    <location>
        <begin position="220"/>
        <end position="237"/>
    </location>
</feature>
<dbReference type="GO" id="GO:0009986">
    <property type="term" value="C:cell surface"/>
    <property type="evidence" value="ECO:0007669"/>
    <property type="project" value="InterPro"/>
</dbReference>
<dbReference type="PANTHER" id="PTHR21700:SF3">
    <property type="entry name" value="TRANSTHYRETIN-LIKE PROTEIN 5"/>
    <property type="match status" value="1"/>
</dbReference>
<dbReference type="Proteomes" id="UP000005239">
    <property type="component" value="Unassembled WGS sequence"/>
</dbReference>
<dbReference type="InterPro" id="IPR038479">
    <property type="entry name" value="Transthyretin-like_sf"/>
</dbReference>
<sequence>MNTILILSTLVLGAVASHQSVGVRGTLMCGPLPLADATVKLWELDTWPDPDDNLATVKTDRMGRFEIWGTESEVTTISTAIKIYHRCNNKGLFNLPGICKRKITYEVPKSYVNKGQRVSKWYELGVLNMEAKMKGEGTEKASKSSSVLSLNDVSEMMLPPFLNVHGQKPELVEHSFRLQRLSDRSSLYNLKIKWYENEPTKAEFSHDLNMHIKDIHKLSRNGSRSSSVSGKRSSSKSSKPEPEYISIYGADVAEKKSRKIVTRAVAQVRRDGHIVRMLFLDEHSPNTPLRHVVNAVIHQLDADGTQPDVYLLSENKHLSRKNTTLRYDCLPNWRLSDVMVDPSKEFHIAMKSLYVLFFSSLAFVVYARDQTVGVRGTLMCGNDPLSDAEVKLWELDTWPDPDDNLATVKTDRQGRFEIFGTENEFTSISPVIKFYHRCNNKGLFNLPKLCKRKITYEVPKSYINSGKQVGKWFEMGVMNMEAKMKYFYVLLFSSLAFSVYAGEQAVGARGTLMCGAQPLANAEIKLWELDTWPDPDDLLATVYTDAQGRFQIQGHEAEMTQINPVVKIYHRCNNKGLFNLPGLCKRKITYEIPKNYISHGKAPTKYYDFGVLNMEAKQPKEATECI</sequence>
<feature type="signal peptide" evidence="6">
    <location>
        <begin position="1"/>
        <end position="16"/>
    </location>
</feature>
<comment type="similarity">
    <text evidence="2">Belongs to the nematode transthyretin-like family.</text>
</comment>
<evidence type="ECO:0000256" key="2">
    <source>
        <dbReference type="ARBA" id="ARBA00010112"/>
    </source>
</evidence>
<proteinExistence type="inferred from homology"/>
<reference evidence="7" key="2">
    <citation type="submission" date="2022-06" db="UniProtKB">
        <authorList>
            <consortium name="EnsemblMetazoa"/>
        </authorList>
    </citation>
    <scope>IDENTIFICATION</scope>
    <source>
        <strain evidence="7">PS312</strain>
    </source>
</reference>
<dbReference type="Pfam" id="PF01060">
    <property type="entry name" value="TTR-52"/>
    <property type="match status" value="3"/>
</dbReference>
<name>A0A2A6CZZ5_PRIPA</name>
<gene>
    <name evidence="7" type="primary">WBGene00111290</name>
</gene>
<evidence type="ECO:0000313" key="8">
    <source>
        <dbReference type="Proteomes" id="UP000005239"/>
    </source>
</evidence>
<feature type="region of interest" description="Disordered" evidence="5">
    <location>
        <begin position="216"/>
        <end position="242"/>
    </location>
</feature>
<evidence type="ECO:0000313" key="7">
    <source>
        <dbReference type="EnsemblMetazoa" id="PPA21736.1"/>
    </source>
</evidence>
<keyword evidence="8" id="KW-1185">Reference proteome</keyword>
<dbReference type="InterPro" id="IPR001534">
    <property type="entry name" value="Transthyretin-like"/>
</dbReference>
<accession>A0A8R1UHQ1</accession>